<keyword evidence="3" id="KW-1185">Reference proteome</keyword>
<organism evidence="2 3">
    <name type="scientific">Linum trigynum</name>
    <dbReference type="NCBI Taxonomy" id="586398"/>
    <lineage>
        <taxon>Eukaryota</taxon>
        <taxon>Viridiplantae</taxon>
        <taxon>Streptophyta</taxon>
        <taxon>Embryophyta</taxon>
        <taxon>Tracheophyta</taxon>
        <taxon>Spermatophyta</taxon>
        <taxon>Magnoliopsida</taxon>
        <taxon>eudicotyledons</taxon>
        <taxon>Gunneridae</taxon>
        <taxon>Pentapetalae</taxon>
        <taxon>rosids</taxon>
        <taxon>fabids</taxon>
        <taxon>Malpighiales</taxon>
        <taxon>Linaceae</taxon>
        <taxon>Linum</taxon>
    </lineage>
</organism>
<evidence type="ECO:0000313" key="3">
    <source>
        <dbReference type="Proteomes" id="UP001497516"/>
    </source>
</evidence>
<evidence type="ECO:0000313" key="2">
    <source>
        <dbReference type="EMBL" id="CAL1359733.1"/>
    </source>
</evidence>
<protein>
    <submittedName>
        <fullName evidence="2">Uncharacterized protein</fullName>
    </submittedName>
</protein>
<proteinExistence type="predicted"/>
<reference evidence="2 3" key="1">
    <citation type="submission" date="2024-04" db="EMBL/GenBank/DDBJ databases">
        <authorList>
            <person name="Fracassetti M."/>
        </authorList>
    </citation>
    <scope>NUCLEOTIDE SEQUENCE [LARGE SCALE GENOMIC DNA]</scope>
</reference>
<gene>
    <name evidence="2" type="ORF">LTRI10_LOCUS7205</name>
</gene>
<feature type="coiled-coil region" evidence="1">
    <location>
        <begin position="130"/>
        <end position="157"/>
    </location>
</feature>
<name>A0AAV2CTJ4_9ROSI</name>
<accession>A0AAV2CTJ4</accession>
<sequence>MNPYSFPYPWGYPRTLEWCFPEPKWDYQEGDEYGSRVDYQLPFVDEKPYPPDVQEFSPYYEGYHLQEEAKSQLELLVEKFVLDNEKSYSEPAFPTMDPPHSDVLYEAEEICNRTEKLNSMVKEACARFTQDQLLAVREEKEDEEESLKDELEQLEVFTDGHRDAQDLESPLEIATTLPHFIPSVKEEDLHEEMRVEPIDDIAWRLAIQRLLAEEQGKIRKEEAVEEVESNEEEFLEDPKEEEYEEEKELDETIGLCAKEEVLVEEACISHVINNKSPPNIEELLSKDPFAITLCPTKAHLHHSSLIEPVKES</sequence>
<dbReference type="AlphaFoldDB" id="A0AAV2CTJ4"/>
<keyword evidence="1" id="KW-0175">Coiled coil</keyword>
<dbReference type="EMBL" id="OZ034814">
    <property type="protein sequence ID" value="CAL1359733.1"/>
    <property type="molecule type" value="Genomic_DNA"/>
</dbReference>
<evidence type="ECO:0000256" key="1">
    <source>
        <dbReference type="SAM" id="Coils"/>
    </source>
</evidence>
<dbReference type="Proteomes" id="UP001497516">
    <property type="component" value="Chromosome 10"/>
</dbReference>